<dbReference type="Gene3D" id="3.90.25.10">
    <property type="entry name" value="UDP-galactose 4-epimerase, domain 1"/>
    <property type="match status" value="1"/>
</dbReference>
<dbReference type="InterPro" id="IPR036291">
    <property type="entry name" value="NAD(P)-bd_dom_sf"/>
</dbReference>
<dbReference type="STRING" id="1802591.A2113_03910"/>
<organism evidence="2 3">
    <name type="scientific">Candidatus Woykebacteria bacterium GWA1_44_8</name>
    <dbReference type="NCBI Taxonomy" id="1802591"/>
    <lineage>
        <taxon>Bacteria</taxon>
        <taxon>Candidatus Woykeibacteriota</taxon>
    </lineage>
</organism>
<dbReference type="Proteomes" id="UP000176299">
    <property type="component" value="Unassembled WGS sequence"/>
</dbReference>
<dbReference type="AlphaFoldDB" id="A0A1G1W212"/>
<proteinExistence type="predicted"/>
<accession>A0A1G1W212</accession>
<dbReference type="PANTHER" id="PTHR43000">
    <property type="entry name" value="DTDP-D-GLUCOSE 4,6-DEHYDRATASE-RELATED"/>
    <property type="match status" value="1"/>
</dbReference>
<protein>
    <recommendedName>
        <fullName evidence="1">NAD(P)-binding domain-containing protein</fullName>
    </recommendedName>
</protein>
<gene>
    <name evidence="2" type="ORF">A2113_03910</name>
</gene>
<reference evidence="2 3" key="1">
    <citation type="journal article" date="2016" name="Nat. Commun.">
        <title>Thousands of microbial genomes shed light on interconnected biogeochemical processes in an aquifer system.</title>
        <authorList>
            <person name="Anantharaman K."/>
            <person name="Brown C.T."/>
            <person name="Hug L.A."/>
            <person name="Sharon I."/>
            <person name="Castelle C.J."/>
            <person name="Probst A.J."/>
            <person name="Thomas B.C."/>
            <person name="Singh A."/>
            <person name="Wilkins M.J."/>
            <person name="Karaoz U."/>
            <person name="Brodie E.L."/>
            <person name="Williams K.H."/>
            <person name="Hubbard S.S."/>
            <person name="Banfield J.F."/>
        </authorList>
    </citation>
    <scope>NUCLEOTIDE SEQUENCE [LARGE SCALE GENOMIC DNA]</scope>
</reference>
<dbReference type="Pfam" id="PF16363">
    <property type="entry name" value="GDP_Man_Dehyd"/>
    <property type="match status" value="1"/>
</dbReference>
<evidence type="ECO:0000259" key="1">
    <source>
        <dbReference type="Pfam" id="PF16363"/>
    </source>
</evidence>
<sequence>MKVLVTGISGFVGPHLAEFLLEKKFRVTGTVKDRSENTLNFGNRIEIFSGDLLSGEFVYNLVKKSKPDLTFHLAAFTSPAESFEDPTKVVINNVQITINLLEALRKVGKTDSRTLIVGSADEYGLVQERDNPVKEDAPLRPVNPYAVSKVAQDFLGLQYHLAYKLNTIRVRPGNQIGPGQRTDFVISSFAKQVADAEKGKQRPVIKVGNLEVVRDFTDVRDMIKAYLLAVLQGKPGEVYNLGSGFGLAIREVLNRLVSLSKVKLKIKKDPARIRPLDVPKLIIDASKFKELTGWQPKIKIEQTLKDVLNYWRENA</sequence>
<dbReference type="Gene3D" id="3.40.50.720">
    <property type="entry name" value="NAD(P)-binding Rossmann-like Domain"/>
    <property type="match status" value="1"/>
</dbReference>
<dbReference type="CDD" id="cd05260">
    <property type="entry name" value="GDP_MD_SDR_e"/>
    <property type="match status" value="1"/>
</dbReference>
<evidence type="ECO:0000313" key="2">
    <source>
        <dbReference type="EMBL" id="OGY21673.1"/>
    </source>
</evidence>
<dbReference type="EMBL" id="MHCN01000011">
    <property type="protein sequence ID" value="OGY21673.1"/>
    <property type="molecule type" value="Genomic_DNA"/>
</dbReference>
<evidence type="ECO:0000313" key="3">
    <source>
        <dbReference type="Proteomes" id="UP000176299"/>
    </source>
</evidence>
<name>A0A1G1W212_9BACT</name>
<comment type="caution">
    <text evidence="2">The sequence shown here is derived from an EMBL/GenBank/DDBJ whole genome shotgun (WGS) entry which is preliminary data.</text>
</comment>
<feature type="domain" description="NAD(P)-binding" evidence="1">
    <location>
        <begin position="4"/>
        <end position="306"/>
    </location>
</feature>
<dbReference type="SUPFAM" id="SSF51735">
    <property type="entry name" value="NAD(P)-binding Rossmann-fold domains"/>
    <property type="match status" value="1"/>
</dbReference>
<dbReference type="InterPro" id="IPR016040">
    <property type="entry name" value="NAD(P)-bd_dom"/>
</dbReference>